<dbReference type="AlphaFoldDB" id="A0A3D5QAE5"/>
<accession>A0A3D5QAE5</accession>
<dbReference type="Pfam" id="PF01479">
    <property type="entry name" value="S4"/>
    <property type="match status" value="1"/>
</dbReference>
<dbReference type="GO" id="GO:0003723">
    <property type="term" value="F:RNA binding"/>
    <property type="evidence" value="ECO:0007669"/>
    <property type="project" value="UniProtKB-KW"/>
</dbReference>
<dbReference type="GO" id="GO:0120159">
    <property type="term" value="F:rRNA pseudouridine synthase activity"/>
    <property type="evidence" value="ECO:0007669"/>
    <property type="project" value="UniProtKB-ARBA"/>
</dbReference>
<dbReference type="InterPro" id="IPR006225">
    <property type="entry name" value="PsdUridine_synth_RluC/D"/>
</dbReference>
<dbReference type="InterPro" id="IPR002942">
    <property type="entry name" value="S4_RNA-bd"/>
</dbReference>
<evidence type="ECO:0000256" key="1">
    <source>
        <dbReference type="ARBA" id="ARBA00010876"/>
    </source>
</evidence>
<dbReference type="GO" id="GO:0000455">
    <property type="term" value="P:enzyme-directed rRNA pseudouridine synthesis"/>
    <property type="evidence" value="ECO:0007669"/>
    <property type="project" value="TreeGrafter"/>
</dbReference>
<dbReference type="PANTHER" id="PTHR21600:SF44">
    <property type="entry name" value="RIBOSOMAL LARGE SUBUNIT PSEUDOURIDINE SYNTHASE D"/>
    <property type="match status" value="1"/>
</dbReference>
<keyword evidence="4" id="KW-0694">RNA-binding</keyword>
<dbReference type="NCBIfam" id="TIGR00005">
    <property type="entry name" value="rluA_subfam"/>
    <property type="match status" value="1"/>
</dbReference>
<keyword evidence="2 5" id="KW-0413">Isomerase</keyword>
<dbReference type="EC" id="5.4.99.-" evidence="5"/>
<name>A0A3D5QAE5_FLESI</name>
<organism evidence="7 8">
    <name type="scientific">Flexistipes sinusarabici</name>
    <dbReference type="NCBI Taxonomy" id="2352"/>
    <lineage>
        <taxon>Bacteria</taxon>
        <taxon>Pseudomonadati</taxon>
        <taxon>Deferribacterota</taxon>
        <taxon>Deferribacteres</taxon>
        <taxon>Deferribacterales</taxon>
        <taxon>Flexistipitaceae</taxon>
        <taxon>Flexistipes</taxon>
    </lineage>
</organism>
<dbReference type="InterPro" id="IPR050188">
    <property type="entry name" value="RluA_PseudoU_synthase"/>
</dbReference>
<dbReference type="PANTHER" id="PTHR21600">
    <property type="entry name" value="MITOCHONDRIAL RNA PSEUDOURIDINE SYNTHASE"/>
    <property type="match status" value="1"/>
</dbReference>
<dbReference type="Pfam" id="PF00849">
    <property type="entry name" value="PseudoU_synth_2"/>
    <property type="match status" value="1"/>
</dbReference>
<dbReference type="SMART" id="SM00363">
    <property type="entry name" value="S4"/>
    <property type="match status" value="1"/>
</dbReference>
<protein>
    <recommendedName>
        <fullName evidence="5">Pseudouridine synthase</fullName>
        <ecNumber evidence="5">5.4.99.-</ecNumber>
    </recommendedName>
</protein>
<gene>
    <name evidence="7" type="ORF">DHM44_01090</name>
</gene>
<feature type="active site" evidence="3">
    <location>
        <position position="137"/>
    </location>
</feature>
<comment type="function">
    <text evidence="5">Responsible for synthesis of pseudouridine from uracil.</text>
</comment>
<proteinExistence type="inferred from homology"/>
<dbReference type="PROSITE" id="PS50889">
    <property type="entry name" value="S4"/>
    <property type="match status" value="1"/>
</dbReference>
<dbReference type="CDD" id="cd02869">
    <property type="entry name" value="PseudoU_synth_RluA_like"/>
    <property type="match status" value="1"/>
</dbReference>
<dbReference type="EMBL" id="DPPF01000022">
    <property type="protein sequence ID" value="HCW92259.1"/>
    <property type="molecule type" value="Genomic_DNA"/>
</dbReference>
<feature type="domain" description="RNA-binding S4" evidence="6">
    <location>
        <begin position="12"/>
        <end position="70"/>
    </location>
</feature>
<comment type="caution">
    <text evidence="7">The sequence shown here is derived from an EMBL/GenBank/DDBJ whole genome shotgun (WGS) entry which is preliminary data.</text>
</comment>
<evidence type="ECO:0000256" key="3">
    <source>
        <dbReference type="PIRSR" id="PIRSR606225-1"/>
    </source>
</evidence>
<dbReference type="Proteomes" id="UP000262325">
    <property type="component" value="Unassembled WGS sequence"/>
</dbReference>
<dbReference type="InterPro" id="IPR006145">
    <property type="entry name" value="PsdUridine_synth_RsuA/RluA"/>
</dbReference>
<dbReference type="InterPro" id="IPR006224">
    <property type="entry name" value="PsdUridine_synth_RluA-like_CS"/>
</dbReference>
<evidence type="ECO:0000256" key="4">
    <source>
        <dbReference type="PROSITE-ProRule" id="PRU00182"/>
    </source>
</evidence>
<dbReference type="Gene3D" id="3.10.290.10">
    <property type="entry name" value="RNA-binding S4 domain"/>
    <property type="match status" value="1"/>
</dbReference>
<dbReference type="PROSITE" id="PS01129">
    <property type="entry name" value="PSI_RLU"/>
    <property type="match status" value="1"/>
</dbReference>
<dbReference type="Gene3D" id="3.30.2350.10">
    <property type="entry name" value="Pseudouridine synthase"/>
    <property type="match status" value="1"/>
</dbReference>
<dbReference type="SUPFAM" id="SSF55174">
    <property type="entry name" value="Alpha-L RNA-binding motif"/>
    <property type="match status" value="1"/>
</dbReference>
<dbReference type="CDD" id="cd00165">
    <property type="entry name" value="S4"/>
    <property type="match status" value="1"/>
</dbReference>
<dbReference type="InterPro" id="IPR036986">
    <property type="entry name" value="S4_RNA-bd_sf"/>
</dbReference>
<dbReference type="InterPro" id="IPR020103">
    <property type="entry name" value="PsdUridine_synth_cat_dom_sf"/>
</dbReference>
<evidence type="ECO:0000313" key="7">
    <source>
        <dbReference type="EMBL" id="HCW92259.1"/>
    </source>
</evidence>
<comment type="similarity">
    <text evidence="1 5">Belongs to the pseudouridine synthase RluA family.</text>
</comment>
<dbReference type="SUPFAM" id="SSF55120">
    <property type="entry name" value="Pseudouridine synthase"/>
    <property type="match status" value="1"/>
</dbReference>
<sequence>MHKRFASDKYFKRLDICLSENFDISRSFSSELIKDGCVYLNNNEIKKASASVQEGDILDIYFPVEKEKIQLRPVDLNLKIVYENNWYAVVDKPPGIAVHPSESNNDVTLVNALLYSLESVASEGEEDDRPGIVHRLDKDTSGLLIVAKTFDAKKKLQGLFKNRKISKKYICICAGNPIENIYEVENMMGRHPVTRYKMAVLKEGGRFAKSRVVVMERFESAFKAEVKIFTGRTHQIRVHMAHLGFPIIGDSLYGGKKAAGYPIQRQALHSSSLSFFCPFERREVYFETELPADMKKLISVLAE</sequence>
<reference evidence="7 8" key="1">
    <citation type="journal article" date="2018" name="Nat. Biotechnol.">
        <title>A standardized bacterial taxonomy based on genome phylogeny substantially revises the tree of life.</title>
        <authorList>
            <person name="Parks D.H."/>
            <person name="Chuvochina M."/>
            <person name="Waite D.W."/>
            <person name="Rinke C."/>
            <person name="Skarshewski A."/>
            <person name="Chaumeil P.A."/>
            <person name="Hugenholtz P."/>
        </authorList>
    </citation>
    <scope>NUCLEOTIDE SEQUENCE [LARGE SCALE GENOMIC DNA]</scope>
    <source>
        <strain evidence="7">UBA8672</strain>
    </source>
</reference>
<evidence type="ECO:0000256" key="5">
    <source>
        <dbReference type="RuleBase" id="RU362028"/>
    </source>
</evidence>
<evidence type="ECO:0000256" key="2">
    <source>
        <dbReference type="ARBA" id="ARBA00023235"/>
    </source>
</evidence>
<evidence type="ECO:0000313" key="8">
    <source>
        <dbReference type="Proteomes" id="UP000262325"/>
    </source>
</evidence>
<evidence type="ECO:0000259" key="6">
    <source>
        <dbReference type="SMART" id="SM00363"/>
    </source>
</evidence>
<comment type="catalytic activity">
    <reaction evidence="5">
        <text>a uridine in RNA = a pseudouridine in RNA</text>
        <dbReference type="Rhea" id="RHEA:48348"/>
        <dbReference type="Rhea" id="RHEA-COMP:12068"/>
        <dbReference type="Rhea" id="RHEA-COMP:12069"/>
        <dbReference type="ChEBI" id="CHEBI:65314"/>
        <dbReference type="ChEBI" id="CHEBI:65315"/>
    </reaction>
</comment>